<dbReference type="NCBIfam" id="TIGR00762">
    <property type="entry name" value="DegV"/>
    <property type="match status" value="1"/>
</dbReference>
<dbReference type="EMBL" id="CAFBIY010000222">
    <property type="protein sequence ID" value="CAB4853243.1"/>
    <property type="molecule type" value="Genomic_DNA"/>
</dbReference>
<dbReference type="GO" id="GO:0008289">
    <property type="term" value="F:lipid binding"/>
    <property type="evidence" value="ECO:0007669"/>
    <property type="project" value="UniProtKB-KW"/>
</dbReference>
<dbReference type="PANTHER" id="PTHR33434">
    <property type="entry name" value="DEGV DOMAIN-CONTAINING PROTEIN DR_1986-RELATED"/>
    <property type="match status" value="1"/>
</dbReference>
<dbReference type="PANTHER" id="PTHR33434:SF2">
    <property type="entry name" value="FATTY ACID-BINDING PROTEIN TM_1468"/>
    <property type="match status" value="1"/>
</dbReference>
<reference evidence="2" key="1">
    <citation type="submission" date="2020-05" db="EMBL/GenBank/DDBJ databases">
        <authorList>
            <person name="Chiriac C."/>
            <person name="Salcher M."/>
            <person name="Ghai R."/>
            <person name="Kavagutti S V."/>
        </authorList>
    </citation>
    <scope>NUCLEOTIDE SEQUENCE</scope>
</reference>
<dbReference type="Pfam" id="PF02645">
    <property type="entry name" value="DegV"/>
    <property type="match status" value="1"/>
</dbReference>
<accession>A0A6J7CCS0</accession>
<dbReference type="Gene3D" id="3.30.1180.10">
    <property type="match status" value="1"/>
</dbReference>
<keyword evidence="1" id="KW-0446">Lipid-binding</keyword>
<dbReference type="InterPro" id="IPR043168">
    <property type="entry name" value="DegV_C"/>
</dbReference>
<gene>
    <name evidence="2" type="ORF">UFOPK3267_02769</name>
</gene>
<proteinExistence type="predicted"/>
<protein>
    <submittedName>
        <fullName evidence="2">Unannotated protein</fullName>
    </submittedName>
</protein>
<evidence type="ECO:0000256" key="1">
    <source>
        <dbReference type="ARBA" id="ARBA00023121"/>
    </source>
</evidence>
<dbReference type="AlphaFoldDB" id="A0A6J7CCS0"/>
<organism evidence="2">
    <name type="scientific">freshwater metagenome</name>
    <dbReference type="NCBI Taxonomy" id="449393"/>
    <lineage>
        <taxon>unclassified sequences</taxon>
        <taxon>metagenomes</taxon>
        <taxon>ecological metagenomes</taxon>
    </lineage>
</organism>
<sequence>MIGLCTDSNALLPPDLIAAFGVEVVPLTVTMDDVDHLEGVDLDVDSFYAAYGAERWPQVHVAAPSAGQFAAAYDDLLARGCTEILSIHVCSKTSATINAARLAARGLPVPVRVVDSGTAGFGVGCCVWQAASAIAAGATLEQAAAVAEALTPTIGNVFVIDAPGRDEDAGLDVCSWRPGAVDTVGHVDGLLRAVNWMASWTLGRGADLRVGVGHSSADSAGLAAALEAALSGAANVVEVVRFRITPSVGAFSGPGAAGLFAFPTR</sequence>
<dbReference type="SUPFAM" id="SSF82549">
    <property type="entry name" value="DAK1/DegV-like"/>
    <property type="match status" value="1"/>
</dbReference>
<dbReference type="Gene3D" id="3.40.50.10170">
    <property type="match status" value="1"/>
</dbReference>
<name>A0A6J7CCS0_9ZZZZ</name>
<dbReference type="PROSITE" id="PS51482">
    <property type="entry name" value="DEGV"/>
    <property type="match status" value="1"/>
</dbReference>
<evidence type="ECO:0000313" key="2">
    <source>
        <dbReference type="EMBL" id="CAB4853243.1"/>
    </source>
</evidence>
<dbReference type="InterPro" id="IPR050270">
    <property type="entry name" value="DegV_domain_contain"/>
</dbReference>
<dbReference type="InterPro" id="IPR003797">
    <property type="entry name" value="DegV"/>
</dbReference>